<comment type="caution">
    <text evidence="1">The sequence shown here is derived from an EMBL/GenBank/DDBJ whole genome shotgun (WGS) entry which is preliminary data.</text>
</comment>
<proteinExistence type="predicted"/>
<sequence length="532" mass="58901">MPFEISKELGPGEVRTPSDSSAVAIADNARVKADRPPDCDNGLLEKRRRMYDPQNMAEKGNTCDEDRVVQPSPARSPPGPPAIVKALILGALLFLGLIWSHVTWFHGTLPLNAYEPKLSGAAKVLKENPLIDGHNDLLILIRSIWGNHIYNDNFTKPFETGGMPGHFDLPRAEAGQLGGTFWSAWVPCPEDGFDFSDENYYPFVRATLDQIDLFNRISEKYPRYFTLSHTAKEAEHNWSKGKLISPLIIEGLHQIGNSLSTLRLYHQLGVRYATLCWNCHNKYADAAVVSIDGESMASKPYHGGVSKPGRDLILEMNRLGMMVDLSHVSVDTMRDVLGGSPEKGWNGSIAPPIFSHSSAKVICPHPRNVPDDILQLVKKRNSVVMVNFAPDFISCKESNSTSGLPEFVEETNTLEHVVKHIMHIGELIGYDYVGLGSDYDGIPNTPRGLEDVSKFPNLIDALLDKGVSEEDAGKVAGRNLLRVWHEVDQVAARLQKEMEPVEDELSAHIGSIDLRAEDILGPDFETNSQKLL</sequence>
<dbReference type="EMBL" id="JAUTXU010000196">
    <property type="protein sequence ID" value="KAK3699509.1"/>
    <property type="molecule type" value="Genomic_DNA"/>
</dbReference>
<gene>
    <name evidence="1" type="ORF">LTR37_016378</name>
</gene>
<dbReference type="Proteomes" id="UP001281147">
    <property type="component" value="Unassembled WGS sequence"/>
</dbReference>
<evidence type="ECO:0000313" key="1">
    <source>
        <dbReference type="EMBL" id="KAK3699509.1"/>
    </source>
</evidence>
<evidence type="ECO:0000313" key="2">
    <source>
        <dbReference type="Proteomes" id="UP001281147"/>
    </source>
</evidence>
<accession>A0ACC3MN91</accession>
<name>A0ACC3MN91_9PEZI</name>
<organism evidence="1 2">
    <name type="scientific">Vermiconidia calcicola</name>
    <dbReference type="NCBI Taxonomy" id="1690605"/>
    <lineage>
        <taxon>Eukaryota</taxon>
        <taxon>Fungi</taxon>
        <taxon>Dikarya</taxon>
        <taxon>Ascomycota</taxon>
        <taxon>Pezizomycotina</taxon>
        <taxon>Dothideomycetes</taxon>
        <taxon>Dothideomycetidae</taxon>
        <taxon>Mycosphaerellales</taxon>
        <taxon>Extremaceae</taxon>
        <taxon>Vermiconidia</taxon>
    </lineage>
</organism>
<protein>
    <submittedName>
        <fullName evidence="1">Uncharacterized protein</fullName>
    </submittedName>
</protein>
<reference evidence="1" key="1">
    <citation type="submission" date="2023-07" db="EMBL/GenBank/DDBJ databases">
        <title>Black Yeasts Isolated from many extreme environments.</title>
        <authorList>
            <person name="Coleine C."/>
            <person name="Stajich J.E."/>
            <person name="Selbmann L."/>
        </authorList>
    </citation>
    <scope>NUCLEOTIDE SEQUENCE</scope>
    <source>
        <strain evidence="1">CCFEE 5714</strain>
    </source>
</reference>
<keyword evidence="2" id="KW-1185">Reference proteome</keyword>